<evidence type="ECO:0000313" key="1">
    <source>
        <dbReference type="EMBL" id="JAD77838.1"/>
    </source>
</evidence>
<dbReference type="EMBL" id="GBRH01220057">
    <property type="protein sequence ID" value="JAD77838.1"/>
    <property type="molecule type" value="Transcribed_RNA"/>
</dbReference>
<sequence length="54" mass="6696">MMQYQTLRNLTFRDNMVHFVSFLWRIHWGFWLDRIIVVDTSIAMHELCNSYDIM</sequence>
<organism evidence="1">
    <name type="scientific">Arundo donax</name>
    <name type="common">Giant reed</name>
    <name type="synonym">Donax arundinaceus</name>
    <dbReference type="NCBI Taxonomy" id="35708"/>
    <lineage>
        <taxon>Eukaryota</taxon>
        <taxon>Viridiplantae</taxon>
        <taxon>Streptophyta</taxon>
        <taxon>Embryophyta</taxon>
        <taxon>Tracheophyta</taxon>
        <taxon>Spermatophyta</taxon>
        <taxon>Magnoliopsida</taxon>
        <taxon>Liliopsida</taxon>
        <taxon>Poales</taxon>
        <taxon>Poaceae</taxon>
        <taxon>PACMAD clade</taxon>
        <taxon>Arundinoideae</taxon>
        <taxon>Arundineae</taxon>
        <taxon>Arundo</taxon>
    </lineage>
</organism>
<accession>A0A0A9CTS6</accession>
<reference evidence="1" key="1">
    <citation type="submission" date="2014-09" db="EMBL/GenBank/DDBJ databases">
        <authorList>
            <person name="Magalhaes I.L.F."/>
            <person name="Oliveira U."/>
            <person name="Santos F.R."/>
            <person name="Vidigal T.H.D.A."/>
            <person name="Brescovit A.D."/>
            <person name="Santos A.J."/>
        </authorList>
    </citation>
    <scope>NUCLEOTIDE SEQUENCE</scope>
    <source>
        <tissue evidence="1">Shoot tissue taken approximately 20 cm above the soil surface</tissue>
    </source>
</reference>
<proteinExistence type="predicted"/>
<dbReference type="AlphaFoldDB" id="A0A0A9CTS6"/>
<reference evidence="1" key="2">
    <citation type="journal article" date="2015" name="Data Brief">
        <title>Shoot transcriptome of the giant reed, Arundo donax.</title>
        <authorList>
            <person name="Barrero R.A."/>
            <person name="Guerrero F.D."/>
            <person name="Moolhuijzen P."/>
            <person name="Goolsby J.A."/>
            <person name="Tidwell J."/>
            <person name="Bellgard S.E."/>
            <person name="Bellgard M.I."/>
        </authorList>
    </citation>
    <scope>NUCLEOTIDE SEQUENCE</scope>
    <source>
        <tissue evidence="1">Shoot tissue taken approximately 20 cm above the soil surface</tissue>
    </source>
</reference>
<name>A0A0A9CTS6_ARUDO</name>
<protein>
    <submittedName>
        <fullName evidence="1">Uncharacterized protein</fullName>
    </submittedName>
</protein>